<dbReference type="PROSITE" id="PS50157">
    <property type="entry name" value="ZINC_FINGER_C2H2_2"/>
    <property type="match status" value="1"/>
</dbReference>
<name>A0AAV6NVK3_9ROSI</name>
<dbReference type="EMBL" id="JAGKQH010000003">
    <property type="protein sequence ID" value="KAG6603221.1"/>
    <property type="molecule type" value="Genomic_DNA"/>
</dbReference>
<sequence>MVVLQELESIRISVQSVAENLSILLPLSSILRGNMVVLQEVEQTYWCPKCSKGFINPIALVEHIERDHGILQELELSYRHPKCSRGFIDPVALVEHIERDHGDISRA</sequence>
<dbReference type="Pfam" id="PF00096">
    <property type="entry name" value="zf-C2H2"/>
    <property type="match status" value="1"/>
</dbReference>
<evidence type="ECO:0000313" key="4">
    <source>
        <dbReference type="Proteomes" id="UP000685013"/>
    </source>
</evidence>
<dbReference type="PROSITE" id="PS00028">
    <property type="entry name" value="ZINC_FINGER_C2H2_1"/>
    <property type="match status" value="1"/>
</dbReference>
<gene>
    <name evidence="3" type="primary">SAP11</name>
    <name evidence="3" type="ORF">SDJN03_03830</name>
</gene>
<feature type="non-terminal residue" evidence="3">
    <location>
        <position position="1"/>
    </location>
</feature>
<dbReference type="SMART" id="SM00355">
    <property type="entry name" value="ZnF_C2H2"/>
    <property type="match status" value="2"/>
</dbReference>
<reference evidence="3 4" key="1">
    <citation type="journal article" date="2021" name="Hortic Res">
        <title>The domestication of Cucurbita argyrosperma as revealed by the genome of its wild relative.</title>
        <authorList>
            <person name="Barrera-Redondo J."/>
            <person name="Sanchez-de la Vega G."/>
            <person name="Aguirre-Liguori J.A."/>
            <person name="Castellanos-Morales G."/>
            <person name="Gutierrez-Guerrero Y.T."/>
            <person name="Aguirre-Dugua X."/>
            <person name="Aguirre-Planter E."/>
            <person name="Tenaillon M.I."/>
            <person name="Lira-Saade R."/>
            <person name="Eguiarte L.E."/>
        </authorList>
    </citation>
    <scope>NUCLEOTIDE SEQUENCE [LARGE SCALE GENOMIC DNA]</scope>
    <source>
        <strain evidence="3">JBR-2021</strain>
    </source>
</reference>
<protein>
    <submittedName>
        <fullName evidence="3">Zinc finger AN1 and C2H2 domain-containing stress-associated protein 11</fullName>
    </submittedName>
</protein>
<evidence type="ECO:0000259" key="2">
    <source>
        <dbReference type="PROSITE" id="PS50157"/>
    </source>
</evidence>
<feature type="domain" description="C2H2-type" evidence="2">
    <location>
        <begin position="45"/>
        <end position="68"/>
    </location>
</feature>
<dbReference type="Proteomes" id="UP000685013">
    <property type="component" value="Chromosome 3"/>
</dbReference>
<dbReference type="GO" id="GO:0008270">
    <property type="term" value="F:zinc ion binding"/>
    <property type="evidence" value="ECO:0007669"/>
    <property type="project" value="UniProtKB-KW"/>
</dbReference>
<organism evidence="3 4">
    <name type="scientific">Cucurbita argyrosperma subsp. sororia</name>
    <dbReference type="NCBI Taxonomy" id="37648"/>
    <lineage>
        <taxon>Eukaryota</taxon>
        <taxon>Viridiplantae</taxon>
        <taxon>Streptophyta</taxon>
        <taxon>Embryophyta</taxon>
        <taxon>Tracheophyta</taxon>
        <taxon>Spermatophyta</taxon>
        <taxon>Magnoliopsida</taxon>
        <taxon>eudicotyledons</taxon>
        <taxon>Gunneridae</taxon>
        <taxon>Pentapetalae</taxon>
        <taxon>rosids</taxon>
        <taxon>fabids</taxon>
        <taxon>Cucurbitales</taxon>
        <taxon>Cucurbitaceae</taxon>
        <taxon>Cucurbiteae</taxon>
        <taxon>Cucurbita</taxon>
    </lineage>
</organism>
<accession>A0AAV6NVK3</accession>
<evidence type="ECO:0000256" key="1">
    <source>
        <dbReference type="PROSITE-ProRule" id="PRU00042"/>
    </source>
</evidence>
<comment type="caution">
    <text evidence="3">The sequence shown here is derived from an EMBL/GenBank/DDBJ whole genome shotgun (WGS) entry which is preliminary data.</text>
</comment>
<dbReference type="AlphaFoldDB" id="A0AAV6NVK3"/>
<evidence type="ECO:0000313" key="3">
    <source>
        <dbReference type="EMBL" id="KAG6603221.1"/>
    </source>
</evidence>
<keyword evidence="1" id="KW-0863">Zinc-finger</keyword>
<dbReference type="InterPro" id="IPR013087">
    <property type="entry name" value="Znf_C2H2_type"/>
</dbReference>
<keyword evidence="1" id="KW-0862">Zinc</keyword>
<keyword evidence="4" id="KW-1185">Reference proteome</keyword>
<keyword evidence="1" id="KW-0479">Metal-binding</keyword>
<proteinExistence type="predicted"/>